<evidence type="ECO:0000313" key="6">
    <source>
        <dbReference type="EMBL" id="MFC4131859.1"/>
    </source>
</evidence>
<dbReference type="InterPro" id="IPR036428">
    <property type="entry name" value="PCD_sf"/>
</dbReference>
<dbReference type="Gene3D" id="3.30.1360.20">
    <property type="entry name" value="Transcriptional coactivator/pterin dehydratase"/>
    <property type="match status" value="1"/>
</dbReference>
<keyword evidence="5 6" id="KW-0456">Lyase</keyword>
<comment type="catalytic activity">
    <reaction evidence="1">
        <text>(4aS,6R)-4a-hydroxy-L-erythro-5,6,7,8-tetrahydrobiopterin = (6R)-L-erythro-6,7-dihydrobiopterin + H2O</text>
        <dbReference type="Rhea" id="RHEA:11920"/>
        <dbReference type="ChEBI" id="CHEBI:15377"/>
        <dbReference type="ChEBI" id="CHEBI:15642"/>
        <dbReference type="ChEBI" id="CHEBI:43120"/>
        <dbReference type="EC" id="4.2.1.96"/>
    </reaction>
</comment>
<dbReference type="EC" id="4.2.1.96" evidence="3"/>
<dbReference type="PANTHER" id="PTHR12599">
    <property type="entry name" value="PTERIN-4-ALPHA-CARBINOLAMINE DEHYDRATASE"/>
    <property type="match status" value="1"/>
</dbReference>
<comment type="caution">
    <text evidence="6">The sequence shown here is derived from an EMBL/GenBank/DDBJ whole genome shotgun (WGS) entry which is preliminary data.</text>
</comment>
<dbReference type="PANTHER" id="PTHR12599:SF0">
    <property type="entry name" value="PTERIN-4-ALPHA-CARBINOLAMINE DEHYDRATASE"/>
    <property type="match status" value="1"/>
</dbReference>
<evidence type="ECO:0000256" key="5">
    <source>
        <dbReference type="ARBA" id="ARBA00023239"/>
    </source>
</evidence>
<dbReference type="Pfam" id="PF01329">
    <property type="entry name" value="Pterin_4a"/>
    <property type="match status" value="1"/>
</dbReference>
<evidence type="ECO:0000256" key="4">
    <source>
        <dbReference type="ARBA" id="ARBA00021735"/>
    </source>
</evidence>
<gene>
    <name evidence="6" type="ORF">ACFOZ4_14715</name>
</gene>
<name>A0ABV8LNM7_9ACTN</name>
<reference evidence="7" key="1">
    <citation type="journal article" date="2019" name="Int. J. Syst. Evol. Microbiol.">
        <title>The Global Catalogue of Microorganisms (GCM) 10K type strain sequencing project: providing services to taxonomists for standard genome sequencing and annotation.</title>
        <authorList>
            <consortium name="The Broad Institute Genomics Platform"/>
            <consortium name="The Broad Institute Genome Sequencing Center for Infectious Disease"/>
            <person name="Wu L."/>
            <person name="Ma J."/>
        </authorList>
    </citation>
    <scope>NUCLEOTIDE SEQUENCE [LARGE SCALE GENOMIC DNA]</scope>
    <source>
        <strain evidence="7">CGMCC 4.7289</strain>
    </source>
</reference>
<dbReference type="NCBIfam" id="NF002017">
    <property type="entry name" value="PRK00823.1-2"/>
    <property type="match status" value="1"/>
</dbReference>
<proteinExistence type="inferred from homology"/>
<evidence type="ECO:0000256" key="1">
    <source>
        <dbReference type="ARBA" id="ARBA00001554"/>
    </source>
</evidence>
<dbReference type="EMBL" id="JBHSAY010000008">
    <property type="protein sequence ID" value="MFC4131859.1"/>
    <property type="molecule type" value="Genomic_DNA"/>
</dbReference>
<dbReference type="SUPFAM" id="SSF55248">
    <property type="entry name" value="PCD-like"/>
    <property type="match status" value="1"/>
</dbReference>
<protein>
    <recommendedName>
        <fullName evidence="4">Putative pterin-4-alpha-carbinolamine dehydratase</fullName>
        <ecNumber evidence="3">4.2.1.96</ecNumber>
    </recommendedName>
</protein>
<dbReference type="RefSeq" id="WP_253763413.1">
    <property type="nucleotide sequence ID" value="NZ_JAMZDZ010000001.1"/>
</dbReference>
<evidence type="ECO:0000313" key="7">
    <source>
        <dbReference type="Proteomes" id="UP001595816"/>
    </source>
</evidence>
<organism evidence="6 7">
    <name type="scientific">Hamadaea flava</name>
    <dbReference type="NCBI Taxonomy" id="1742688"/>
    <lineage>
        <taxon>Bacteria</taxon>
        <taxon>Bacillati</taxon>
        <taxon>Actinomycetota</taxon>
        <taxon>Actinomycetes</taxon>
        <taxon>Micromonosporales</taxon>
        <taxon>Micromonosporaceae</taxon>
        <taxon>Hamadaea</taxon>
    </lineage>
</organism>
<sequence>MAHNRTPLDDAMIQTGLGDLPNWQGDRSGITRTVELPSFPAAIAVVDAVAQVAEEMDHHPDIDIRWRTLTFHNVTYSENAVTALDFQLAHRIDDVVARY</sequence>
<evidence type="ECO:0000256" key="2">
    <source>
        <dbReference type="ARBA" id="ARBA00006472"/>
    </source>
</evidence>
<dbReference type="GO" id="GO:0008124">
    <property type="term" value="F:4-alpha-hydroxytetrahydrobiopterin dehydratase activity"/>
    <property type="evidence" value="ECO:0007669"/>
    <property type="project" value="UniProtKB-EC"/>
</dbReference>
<comment type="similarity">
    <text evidence="2">Belongs to the pterin-4-alpha-carbinolamine dehydratase family.</text>
</comment>
<keyword evidence="7" id="KW-1185">Reference proteome</keyword>
<dbReference type="InterPro" id="IPR001533">
    <property type="entry name" value="Pterin_deHydtase"/>
</dbReference>
<dbReference type="Proteomes" id="UP001595816">
    <property type="component" value="Unassembled WGS sequence"/>
</dbReference>
<accession>A0ABV8LNM7</accession>
<evidence type="ECO:0000256" key="3">
    <source>
        <dbReference type="ARBA" id="ARBA00013252"/>
    </source>
</evidence>